<dbReference type="Proteomes" id="UP000198870">
    <property type="component" value="Unassembled WGS sequence"/>
</dbReference>
<dbReference type="AlphaFoldDB" id="A0A1G5AMV9"/>
<dbReference type="RefSeq" id="WP_092207581.1">
    <property type="nucleotide sequence ID" value="NZ_FMUX01000001.1"/>
</dbReference>
<dbReference type="EMBL" id="FMUX01000001">
    <property type="protein sequence ID" value="SCX79194.1"/>
    <property type="molecule type" value="Genomic_DNA"/>
</dbReference>
<organism evidence="1 2">
    <name type="scientific">Desulfoluna spongiiphila</name>
    <dbReference type="NCBI Taxonomy" id="419481"/>
    <lineage>
        <taxon>Bacteria</taxon>
        <taxon>Pseudomonadati</taxon>
        <taxon>Thermodesulfobacteriota</taxon>
        <taxon>Desulfobacteria</taxon>
        <taxon>Desulfobacterales</taxon>
        <taxon>Desulfolunaceae</taxon>
        <taxon>Desulfoluna</taxon>
    </lineage>
</organism>
<evidence type="ECO:0000313" key="2">
    <source>
        <dbReference type="Proteomes" id="UP000198870"/>
    </source>
</evidence>
<evidence type="ECO:0000313" key="1">
    <source>
        <dbReference type="EMBL" id="SCX79194.1"/>
    </source>
</evidence>
<name>A0A1G5AMV9_9BACT</name>
<proteinExistence type="predicted"/>
<dbReference type="STRING" id="419481.SAMN05216233_101317"/>
<protein>
    <submittedName>
        <fullName evidence="1">Uncharacterized protein</fullName>
    </submittedName>
</protein>
<sequence>MPDAYLVEIHRFLAGKKKEAQQGLEGAEDARTKAFYTGMLHEVAAMAALVTERYDMDFRDYGEAV</sequence>
<accession>A0A1G5AMV9</accession>
<gene>
    <name evidence="1" type="ORF">SAMN05216233_101317</name>
</gene>
<keyword evidence="2" id="KW-1185">Reference proteome</keyword>
<reference evidence="1 2" key="1">
    <citation type="submission" date="2016-10" db="EMBL/GenBank/DDBJ databases">
        <authorList>
            <person name="de Groot N.N."/>
        </authorList>
    </citation>
    <scope>NUCLEOTIDE SEQUENCE [LARGE SCALE GENOMIC DNA]</scope>
    <source>
        <strain evidence="1 2">AA1</strain>
    </source>
</reference>